<evidence type="ECO:0000313" key="1">
    <source>
        <dbReference type="EMBL" id="MBD2180581.1"/>
    </source>
</evidence>
<evidence type="ECO:0000313" key="2">
    <source>
        <dbReference type="Proteomes" id="UP000641646"/>
    </source>
</evidence>
<dbReference type="AlphaFoldDB" id="A0A926VB77"/>
<reference evidence="1" key="1">
    <citation type="journal article" date="2015" name="ISME J.">
        <title>Draft Genome Sequence of Streptomyces incarnatus NRRL8089, which Produces the Nucleoside Antibiotic Sinefungin.</title>
        <authorList>
            <person name="Oshima K."/>
            <person name="Hattori M."/>
            <person name="Shimizu H."/>
            <person name="Fukuda K."/>
            <person name="Nemoto M."/>
            <person name="Inagaki K."/>
            <person name="Tamura T."/>
        </authorList>
    </citation>
    <scope>NUCLEOTIDE SEQUENCE</scope>
    <source>
        <strain evidence="1">FACHB-1375</strain>
    </source>
</reference>
<sequence>MKVRQDIVQKFSTFLKLGNRERYRQFFWQTDPELERNIKNLEQSDPNAKAEFWARRFLQEMQKTYPAKPHSDSTKVPNQILPNSLPGRHLSAYLQDVCFWAAQKLCQRLQFIKHKYPLEECFQIACSVGYQPEKVFRNFKFDHPSANTEVFAKAVIFRIINNQVYESDLEAKRGKYSNYGLLKDLTKKELTEALAAQRNQQLNIELHCLAWKCFDEIYQPNHWRGSRSMDAPDRIHLNQIADRYNQLLAHPGSPVDATKIQEMLDTCIKAARNYRTQQFLPLEDYTNTPAPASTAWDTLVREEEWDEIQVLVSSAFQKLPVQGQMLFKLWLGLNLTQTNIANVLKNKYTSLETQYQVSRLLKSHTKNLLKDFAKEWNQINRDTLLAEKQLEQLKNYLHDCLRKQTQEIWYGCLAKILVRRSDFEKTILKLHYAEKLSLSQIAKTLAIPTSEIAPQIASIYREFRQAFINEIASYLDLLPESLMPVEETLGGFIEEWLQNTAQF</sequence>
<dbReference type="Proteomes" id="UP000641646">
    <property type="component" value="Unassembled WGS sequence"/>
</dbReference>
<reference evidence="1" key="2">
    <citation type="submission" date="2020-08" db="EMBL/GenBank/DDBJ databases">
        <authorList>
            <person name="Chen M."/>
            <person name="Teng W."/>
            <person name="Zhao L."/>
            <person name="Hu C."/>
            <person name="Zhou Y."/>
            <person name="Han B."/>
            <person name="Song L."/>
            <person name="Shu W."/>
        </authorList>
    </citation>
    <scope>NUCLEOTIDE SEQUENCE</scope>
    <source>
        <strain evidence="1">FACHB-1375</strain>
    </source>
</reference>
<organism evidence="1 2">
    <name type="scientific">Aerosakkonema funiforme FACHB-1375</name>
    <dbReference type="NCBI Taxonomy" id="2949571"/>
    <lineage>
        <taxon>Bacteria</taxon>
        <taxon>Bacillati</taxon>
        <taxon>Cyanobacteriota</taxon>
        <taxon>Cyanophyceae</taxon>
        <taxon>Oscillatoriophycideae</taxon>
        <taxon>Aerosakkonematales</taxon>
        <taxon>Aerosakkonemataceae</taxon>
        <taxon>Aerosakkonema</taxon>
    </lineage>
</organism>
<proteinExistence type="predicted"/>
<dbReference type="EMBL" id="JACJPW010000010">
    <property type="protein sequence ID" value="MBD2180581.1"/>
    <property type="molecule type" value="Genomic_DNA"/>
</dbReference>
<name>A0A926VB77_9CYAN</name>
<gene>
    <name evidence="1" type="ORF">H6G03_05600</name>
</gene>
<comment type="caution">
    <text evidence="1">The sequence shown here is derived from an EMBL/GenBank/DDBJ whole genome shotgun (WGS) entry which is preliminary data.</text>
</comment>
<accession>A0A926VB77</accession>
<protein>
    <submittedName>
        <fullName evidence="1">Sigma-70 family RNA polymerase sigma factor</fullName>
    </submittedName>
</protein>
<dbReference type="RefSeq" id="WP_190462931.1">
    <property type="nucleotide sequence ID" value="NZ_JACJPW010000010.1"/>
</dbReference>
<keyword evidence="2" id="KW-1185">Reference proteome</keyword>